<gene>
    <name evidence="1" type="ORF">Tco_0702524</name>
</gene>
<organism evidence="1 2">
    <name type="scientific">Tanacetum coccineum</name>
    <dbReference type="NCBI Taxonomy" id="301880"/>
    <lineage>
        <taxon>Eukaryota</taxon>
        <taxon>Viridiplantae</taxon>
        <taxon>Streptophyta</taxon>
        <taxon>Embryophyta</taxon>
        <taxon>Tracheophyta</taxon>
        <taxon>Spermatophyta</taxon>
        <taxon>Magnoliopsida</taxon>
        <taxon>eudicotyledons</taxon>
        <taxon>Gunneridae</taxon>
        <taxon>Pentapetalae</taxon>
        <taxon>asterids</taxon>
        <taxon>campanulids</taxon>
        <taxon>Asterales</taxon>
        <taxon>Asteraceae</taxon>
        <taxon>Asteroideae</taxon>
        <taxon>Anthemideae</taxon>
        <taxon>Anthemidinae</taxon>
        <taxon>Tanacetum</taxon>
    </lineage>
</organism>
<evidence type="ECO:0008006" key="3">
    <source>
        <dbReference type="Google" id="ProtNLM"/>
    </source>
</evidence>
<protein>
    <recommendedName>
        <fullName evidence="3">Reverse transcriptase domain-containing protein</fullName>
    </recommendedName>
</protein>
<accession>A0ABQ4XXT0</accession>
<name>A0ABQ4XXT0_9ASTR</name>
<sequence length="253" mass="28817">MEDEFYHLTVKGNDLNTYVRRFQELATLYPTMVPDSEKMMEVFIGGLPQSIEGNVTASKTQTLEEAINIAQRLMDQGYNAHSRLHVERRALCKSVPISPPITNALGSVLHVEGKECSSKTECCPQLKYSTHYYRYFYDIEMDDRKLSMHKTPLFRVAIPDLVKPTFKIDLCGFNSGLHVDPAKIEAVKNWASPTNHGNNQLLRTFRLNTGDSQSLQHILDQKVLEHEDNVIVLEKLLADFDCEIATILESQML</sequence>
<comment type="caution">
    <text evidence="1">The sequence shown here is derived from an EMBL/GenBank/DDBJ whole genome shotgun (WGS) entry which is preliminary data.</text>
</comment>
<evidence type="ECO:0000313" key="2">
    <source>
        <dbReference type="Proteomes" id="UP001151760"/>
    </source>
</evidence>
<keyword evidence="2" id="KW-1185">Reference proteome</keyword>
<dbReference type="EMBL" id="BQNB010009879">
    <property type="protein sequence ID" value="GJS69683.1"/>
    <property type="molecule type" value="Genomic_DNA"/>
</dbReference>
<reference evidence="1" key="2">
    <citation type="submission" date="2022-01" db="EMBL/GenBank/DDBJ databases">
        <authorList>
            <person name="Yamashiro T."/>
            <person name="Shiraishi A."/>
            <person name="Satake H."/>
            <person name="Nakayama K."/>
        </authorList>
    </citation>
    <scope>NUCLEOTIDE SEQUENCE</scope>
</reference>
<reference evidence="1" key="1">
    <citation type="journal article" date="2022" name="Int. J. Mol. Sci.">
        <title>Draft Genome of Tanacetum Coccineum: Genomic Comparison of Closely Related Tanacetum-Family Plants.</title>
        <authorList>
            <person name="Yamashiro T."/>
            <person name="Shiraishi A."/>
            <person name="Nakayama K."/>
            <person name="Satake H."/>
        </authorList>
    </citation>
    <scope>NUCLEOTIDE SEQUENCE</scope>
</reference>
<dbReference type="Proteomes" id="UP001151760">
    <property type="component" value="Unassembled WGS sequence"/>
</dbReference>
<proteinExistence type="predicted"/>
<evidence type="ECO:0000313" key="1">
    <source>
        <dbReference type="EMBL" id="GJS69683.1"/>
    </source>
</evidence>